<organism evidence="2 3">
    <name type="scientific">Rhizodiscina lignyota</name>
    <dbReference type="NCBI Taxonomy" id="1504668"/>
    <lineage>
        <taxon>Eukaryota</taxon>
        <taxon>Fungi</taxon>
        <taxon>Dikarya</taxon>
        <taxon>Ascomycota</taxon>
        <taxon>Pezizomycotina</taxon>
        <taxon>Dothideomycetes</taxon>
        <taxon>Pleosporomycetidae</taxon>
        <taxon>Aulographales</taxon>
        <taxon>Rhizodiscinaceae</taxon>
        <taxon>Rhizodiscina</taxon>
    </lineage>
</organism>
<comment type="caution">
    <text evidence="2">The sequence shown here is derived from an EMBL/GenBank/DDBJ whole genome shotgun (WGS) entry which is preliminary data.</text>
</comment>
<reference evidence="2" key="1">
    <citation type="journal article" date="2020" name="Stud. Mycol.">
        <title>101 Dothideomycetes genomes: a test case for predicting lifestyles and emergence of pathogens.</title>
        <authorList>
            <person name="Haridas S."/>
            <person name="Albert R."/>
            <person name="Binder M."/>
            <person name="Bloem J."/>
            <person name="Labutti K."/>
            <person name="Salamov A."/>
            <person name="Andreopoulos B."/>
            <person name="Baker S."/>
            <person name="Barry K."/>
            <person name="Bills G."/>
            <person name="Bluhm B."/>
            <person name="Cannon C."/>
            <person name="Castanera R."/>
            <person name="Culley D."/>
            <person name="Daum C."/>
            <person name="Ezra D."/>
            <person name="Gonzalez J."/>
            <person name="Henrissat B."/>
            <person name="Kuo A."/>
            <person name="Liang C."/>
            <person name="Lipzen A."/>
            <person name="Lutzoni F."/>
            <person name="Magnuson J."/>
            <person name="Mondo S."/>
            <person name="Nolan M."/>
            <person name="Ohm R."/>
            <person name="Pangilinan J."/>
            <person name="Park H.-J."/>
            <person name="Ramirez L."/>
            <person name="Alfaro M."/>
            <person name="Sun H."/>
            <person name="Tritt A."/>
            <person name="Yoshinaga Y."/>
            <person name="Zwiers L.-H."/>
            <person name="Turgeon B."/>
            <person name="Goodwin S."/>
            <person name="Spatafora J."/>
            <person name="Crous P."/>
            <person name="Grigoriev I."/>
        </authorList>
    </citation>
    <scope>NUCLEOTIDE SEQUENCE</scope>
    <source>
        <strain evidence="2">CBS 133067</strain>
    </source>
</reference>
<proteinExistence type="predicted"/>
<keyword evidence="1" id="KW-0175">Coiled coil</keyword>
<accession>A0A9P4I242</accession>
<dbReference type="OrthoDB" id="5226509at2759"/>
<gene>
    <name evidence="2" type="ORF">NA57DRAFT_81108</name>
</gene>
<dbReference type="AlphaFoldDB" id="A0A9P4I242"/>
<name>A0A9P4I242_9PEZI</name>
<keyword evidence="3" id="KW-1185">Reference proteome</keyword>
<evidence type="ECO:0000313" key="2">
    <source>
        <dbReference type="EMBL" id="KAF2093606.1"/>
    </source>
</evidence>
<dbReference type="EMBL" id="ML978137">
    <property type="protein sequence ID" value="KAF2093606.1"/>
    <property type="molecule type" value="Genomic_DNA"/>
</dbReference>
<dbReference type="Proteomes" id="UP000799772">
    <property type="component" value="Unassembled WGS sequence"/>
</dbReference>
<protein>
    <submittedName>
        <fullName evidence="2">Uncharacterized protein</fullName>
    </submittedName>
</protein>
<evidence type="ECO:0000313" key="3">
    <source>
        <dbReference type="Proteomes" id="UP000799772"/>
    </source>
</evidence>
<evidence type="ECO:0000256" key="1">
    <source>
        <dbReference type="SAM" id="Coils"/>
    </source>
</evidence>
<sequence>MAEALSITAAVANIISTVQLAARWAEATRETQDQTADAQKELWQLQSQLQQAEELLLQYQQRIPAASGYPGLLFNVKFDQLDRDEAQAILQDLQDVAPPHGDTDFEGQKHLDDDVADGSFEMQRLQRKNRVLSGSLNEQAGYIRKLSDLSRPKWILAEHDYPQSELAWNCPQTRNPKVLVYDPQRRILNVQSQDQLGNKGAIVSRLPSRLPKALHVYVESQATAAQSYYRVRVTNKRRHVDGLLYDRTIFLRNLNFSTKLQIMTGSIHWLFILRSAGDYDHSIADSKSTLWSRRSSSDA</sequence>
<feature type="coiled-coil region" evidence="1">
    <location>
        <begin position="35"/>
        <end position="62"/>
    </location>
</feature>